<dbReference type="Proteomes" id="UP001553161">
    <property type="component" value="Unassembled WGS sequence"/>
</dbReference>
<sequence length="82" mass="8666">MAGLPDVTIPKEMSIDVSVSTVRGFVVPKDTPDVGAEQIKAALLNSMNPSVCQGFLDSVGLDSNPVVGSQEWGRRIPPCSPR</sequence>
<organism evidence="1 2">
    <name type="scientific">Meridianimarinicoccus marinus</name>
    <dbReference type="NCBI Taxonomy" id="3231483"/>
    <lineage>
        <taxon>Bacteria</taxon>
        <taxon>Pseudomonadati</taxon>
        <taxon>Pseudomonadota</taxon>
        <taxon>Alphaproteobacteria</taxon>
        <taxon>Rhodobacterales</taxon>
        <taxon>Paracoccaceae</taxon>
        <taxon>Meridianimarinicoccus</taxon>
    </lineage>
</organism>
<evidence type="ECO:0000313" key="1">
    <source>
        <dbReference type="EMBL" id="MEV8465369.1"/>
    </source>
</evidence>
<accession>A0ABV3L1E5</accession>
<protein>
    <submittedName>
        <fullName evidence="1">Uncharacterized protein</fullName>
    </submittedName>
</protein>
<dbReference type="EMBL" id="JBFBVU010000001">
    <property type="protein sequence ID" value="MEV8465369.1"/>
    <property type="molecule type" value="Genomic_DNA"/>
</dbReference>
<name>A0ABV3L1E5_9RHOB</name>
<comment type="caution">
    <text evidence="1">The sequence shown here is derived from an EMBL/GenBank/DDBJ whole genome shotgun (WGS) entry which is preliminary data.</text>
</comment>
<proteinExistence type="predicted"/>
<evidence type="ECO:0000313" key="2">
    <source>
        <dbReference type="Proteomes" id="UP001553161"/>
    </source>
</evidence>
<keyword evidence="2" id="KW-1185">Reference proteome</keyword>
<reference evidence="1 2" key="1">
    <citation type="submission" date="2024-07" db="EMBL/GenBank/DDBJ databases">
        <authorList>
            <person name="Kang M."/>
        </authorList>
    </citation>
    <scope>NUCLEOTIDE SEQUENCE [LARGE SCALE GENOMIC DNA]</scope>
    <source>
        <strain evidence="1 2">DFM31</strain>
    </source>
</reference>
<gene>
    <name evidence="1" type="ORF">AB0T83_01055</name>
</gene>